<keyword evidence="1" id="KW-0238">DNA-binding</keyword>
<comment type="caution">
    <text evidence="1">The sequence shown here is derived from an EMBL/GenBank/DDBJ whole genome shotgun (WGS) entry which is preliminary data.</text>
</comment>
<name>A0ACB7FDK6_NIBAL</name>
<gene>
    <name evidence="1" type="primary">HIPK1</name>
    <name evidence="1" type="ORF">GBF38_020106</name>
</gene>
<evidence type="ECO:0000313" key="2">
    <source>
        <dbReference type="Proteomes" id="UP000805704"/>
    </source>
</evidence>
<sequence length="680" mass="79562">MSAHIIPVTYSHGNIKDRPIEKYDTLVSSTTSYMVEDFLGEGAFGKCAKCMNLSTQKKVAVKIPKGTKNKAILREVEMLQAIRNLDPNKNNIVEFVEYFMFKNISCLAFEMLDMSLWDLMEERQWKPLRLNEIRPVIHQLMVAFDALKSLRIIHTDLKLDNIMLVNHKDQPFRIKLIDFGLARRVSEMKVGMTVQVVSCRAPEVTLGLPLTEAIDMWAVGCTMAFLYYGTRLFPSECCYNLIRCIVHLLGQPPDHILSVGKYTSAFFSLNDNPDSPRWRLRSPDEYQEVTNMQAQLPSSNFFDSFKNLEDVVRTYPAKKNATEYKDRMAFLSLLKSTLDLDAERRITPREALNSDFLSMVHLQNKKSTRLYPNKALQCMTVLPVNHVSIHEFNNLRADLERELEQKKLLQIAYEKMQEEHRLSQEKLCAKLHAEKERTKTLQKQLDRMTLSLHEVNLSYETDVTDVREQVDTLRADLGRELQQKELLQTKYMKLQQAHKLRREKFTAKLHAEKERTKTVQDKLDRMTVSLHEVNLSYQADLTDATQQVDTIRADLERKEKQKELLQKKYVKLQQAHKLRREKFSAKLHTKKERNKTLKQDLDKIRGERDVLQKITIPNAEPLEPTTEAELPQEMQQETISPVPNLPIRRAEPPSLWKRIRHALGLRKPERWKRRRREEEN</sequence>
<organism evidence="1 2">
    <name type="scientific">Nibea albiflora</name>
    <name type="common">Yellow drum</name>
    <name type="synonym">Corvina albiflora</name>
    <dbReference type="NCBI Taxonomy" id="240163"/>
    <lineage>
        <taxon>Eukaryota</taxon>
        <taxon>Metazoa</taxon>
        <taxon>Chordata</taxon>
        <taxon>Craniata</taxon>
        <taxon>Vertebrata</taxon>
        <taxon>Euteleostomi</taxon>
        <taxon>Actinopterygii</taxon>
        <taxon>Neopterygii</taxon>
        <taxon>Teleostei</taxon>
        <taxon>Neoteleostei</taxon>
        <taxon>Acanthomorphata</taxon>
        <taxon>Eupercaria</taxon>
        <taxon>Sciaenidae</taxon>
        <taxon>Nibea</taxon>
    </lineage>
</organism>
<keyword evidence="1" id="KW-0808">Transferase</keyword>
<keyword evidence="1" id="KW-0371">Homeobox</keyword>
<dbReference type="EMBL" id="CM024800">
    <property type="protein sequence ID" value="KAG8012371.1"/>
    <property type="molecule type" value="Genomic_DNA"/>
</dbReference>
<keyword evidence="2" id="KW-1185">Reference proteome</keyword>
<protein>
    <submittedName>
        <fullName evidence="1">Homeodomain-interacting protein kinase 1</fullName>
    </submittedName>
</protein>
<accession>A0ACB7FDK6</accession>
<proteinExistence type="predicted"/>
<reference evidence="1" key="1">
    <citation type="submission" date="2020-04" db="EMBL/GenBank/DDBJ databases">
        <title>A chromosome-scale assembly and high-density genetic map of the yellow drum (Nibea albiflora) genome.</title>
        <authorList>
            <person name="Xu D."/>
            <person name="Zhang W."/>
            <person name="Chen R."/>
            <person name="Tan P."/>
            <person name="Wang L."/>
            <person name="Song H."/>
            <person name="Tian L."/>
            <person name="Zhu Q."/>
            <person name="Wang B."/>
        </authorList>
    </citation>
    <scope>NUCLEOTIDE SEQUENCE</scope>
    <source>
        <strain evidence="1">ZJHYS-2018</strain>
    </source>
</reference>
<evidence type="ECO:0000313" key="1">
    <source>
        <dbReference type="EMBL" id="KAG8012371.1"/>
    </source>
</evidence>
<dbReference type="Proteomes" id="UP000805704">
    <property type="component" value="Chromosome 12"/>
</dbReference>
<keyword evidence="1" id="KW-0418">Kinase</keyword>